<keyword evidence="3" id="KW-1185">Reference proteome</keyword>
<feature type="transmembrane region" description="Helical" evidence="1">
    <location>
        <begin position="40"/>
        <end position="63"/>
    </location>
</feature>
<keyword evidence="1" id="KW-0472">Membrane</keyword>
<sequence length="220" mass="25114">MPSSPTESTIDLLEPSYRAMHYEYANIDDPKRAWWRQWRWNITSAILIAILSSIATFGITSLLSHRGLETQPVSCGKTFKEAHDHGCTFDPLTLTWLRPECSLHGQKEFLESAGSETWRYWEDKDGSLVELGGYESLVHLPPGSLYLATHEQYLNHCMWILLRVHHALEYGERLDFRTISYEHSKDCLGLLLMEAKRGVGENLTQISTRAEAPEIGYGVC</sequence>
<dbReference type="EMBL" id="PDLN01000003">
    <property type="protein sequence ID" value="RDW91557.1"/>
    <property type="molecule type" value="Genomic_DNA"/>
</dbReference>
<evidence type="ECO:0000256" key="1">
    <source>
        <dbReference type="SAM" id="Phobius"/>
    </source>
</evidence>
<dbReference type="PANTHER" id="PTHR35896:SF3">
    <property type="entry name" value="MAJOR FACILITATOR SUPERFAMILY TRANSPORTER"/>
    <property type="match status" value="1"/>
</dbReference>
<evidence type="ECO:0000313" key="2">
    <source>
        <dbReference type="EMBL" id="RDW91557.1"/>
    </source>
</evidence>
<dbReference type="Proteomes" id="UP000256328">
    <property type="component" value="Unassembled WGS sequence"/>
</dbReference>
<proteinExistence type="predicted"/>
<gene>
    <name evidence="2" type="ORF">BP5796_02722</name>
</gene>
<accession>A0A3D8SZ05</accession>
<evidence type="ECO:0000313" key="3">
    <source>
        <dbReference type="Proteomes" id="UP000256328"/>
    </source>
</evidence>
<dbReference type="InterPro" id="IPR053008">
    <property type="entry name" value="Phomopsin_biosynth_assoc"/>
</dbReference>
<reference evidence="2 3" key="1">
    <citation type="journal article" date="2018" name="IMA Fungus">
        <title>IMA Genome-F 9: Draft genome sequence of Annulohypoxylon stygium, Aspergillus mulundensis, Berkeleyomyces basicola (syn. Thielaviopsis basicola), Ceratocystis smalleyi, two Cercospora beticola strains, Coleophoma cylindrospora, Fusarium fracticaudum, Phialophora cf. hyalina, and Morchella septimelata.</title>
        <authorList>
            <person name="Wingfield B.D."/>
            <person name="Bills G.F."/>
            <person name="Dong Y."/>
            <person name="Huang W."/>
            <person name="Nel W.J."/>
            <person name="Swalarsk-Parry B.S."/>
            <person name="Vaghefi N."/>
            <person name="Wilken P.M."/>
            <person name="An Z."/>
            <person name="de Beer Z.W."/>
            <person name="De Vos L."/>
            <person name="Chen L."/>
            <person name="Duong T.A."/>
            <person name="Gao Y."/>
            <person name="Hammerbacher A."/>
            <person name="Kikkert J.R."/>
            <person name="Li Y."/>
            <person name="Li H."/>
            <person name="Li K."/>
            <person name="Li Q."/>
            <person name="Liu X."/>
            <person name="Ma X."/>
            <person name="Naidoo K."/>
            <person name="Pethybridge S.J."/>
            <person name="Sun J."/>
            <person name="Steenkamp E.T."/>
            <person name="van der Nest M.A."/>
            <person name="van Wyk S."/>
            <person name="Wingfield M.J."/>
            <person name="Xiong C."/>
            <person name="Yue Q."/>
            <person name="Zhang X."/>
        </authorList>
    </citation>
    <scope>NUCLEOTIDE SEQUENCE [LARGE SCALE GENOMIC DNA]</scope>
    <source>
        <strain evidence="2 3">BP5796</strain>
    </source>
</reference>
<protein>
    <submittedName>
        <fullName evidence="2">Uncharacterized protein</fullName>
    </submittedName>
</protein>
<keyword evidence="1" id="KW-0812">Transmembrane</keyword>
<organism evidence="2 3">
    <name type="scientific">Coleophoma crateriformis</name>
    <dbReference type="NCBI Taxonomy" id="565419"/>
    <lineage>
        <taxon>Eukaryota</taxon>
        <taxon>Fungi</taxon>
        <taxon>Dikarya</taxon>
        <taxon>Ascomycota</taxon>
        <taxon>Pezizomycotina</taxon>
        <taxon>Leotiomycetes</taxon>
        <taxon>Helotiales</taxon>
        <taxon>Dermateaceae</taxon>
        <taxon>Coleophoma</taxon>
    </lineage>
</organism>
<keyword evidence="1" id="KW-1133">Transmembrane helix</keyword>
<dbReference type="PANTHER" id="PTHR35896">
    <property type="entry name" value="IG-LIKE DOMAIN-CONTAINING PROTEIN"/>
    <property type="match status" value="1"/>
</dbReference>
<dbReference type="OrthoDB" id="3501153at2759"/>
<dbReference type="AlphaFoldDB" id="A0A3D8SZ05"/>
<comment type="caution">
    <text evidence="2">The sequence shown here is derived from an EMBL/GenBank/DDBJ whole genome shotgun (WGS) entry which is preliminary data.</text>
</comment>
<name>A0A3D8SZ05_9HELO</name>